<dbReference type="Pfam" id="PF07883">
    <property type="entry name" value="Cupin_2"/>
    <property type="match status" value="1"/>
</dbReference>
<accession>A0ABU7I932</accession>
<evidence type="ECO:0000313" key="2">
    <source>
        <dbReference type="EMBL" id="MEE1945975.1"/>
    </source>
</evidence>
<dbReference type="InterPro" id="IPR013096">
    <property type="entry name" value="Cupin_2"/>
</dbReference>
<dbReference type="InterPro" id="IPR011051">
    <property type="entry name" value="RmlC_Cupin_sf"/>
</dbReference>
<evidence type="ECO:0000259" key="1">
    <source>
        <dbReference type="Pfam" id="PF07883"/>
    </source>
</evidence>
<proteinExistence type="predicted"/>
<evidence type="ECO:0000313" key="3">
    <source>
        <dbReference type="Proteomes" id="UP001336835"/>
    </source>
</evidence>
<sequence>MQLLTTTMVGSAFYPKLNAGTSYLFDDDKQGKPKPVFIAPGAGDKGRFGGANITFKLDKSQTSGNLGSSEIILQAGHLGAPPHHHKGFDEICIVQEGVLNILVGEEVFEVKAGGWHLRPRGITHTFWNSGTTPAKFIELYSPAGHEAYMKALAKLFEDGKKPQPDDLAKLADKYDIVFEFEKLKGIMDKYKVHL</sequence>
<dbReference type="Proteomes" id="UP001336835">
    <property type="component" value="Unassembled WGS sequence"/>
</dbReference>
<keyword evidence="3" id="KW-1185">Reference proteome</keyword>
<gene>
    <name evidence="2" type="ORF">VRU48_12715</name>
</gene>
<dbReference type="SUPFAM" id="SSF51182">
    <property type="entry name" value="RmlC-like cupins"/>
    <property type="match status" value="1"/>
</dbReference>
<dbReference type="EMBL" id="JAZDQT010000002">
    <property type="protein sequence ID" value="MEE1945975.1"/>
    <property type="molecule type" value="Genomic_DNA"/>
</dbReference>
<name>A0ABU7I932_9SPHI</name>
<organism evidence="2 3">
    <name type="scientific">Pedobacter albus</name>
    <dbReference type="NCBI Taxonomy" id="3113905"/>
    <lineage>
        <taxon>Bacteria</taxon>
        <taxon>Pseudomonadati</taxon>
        <taxon>Bacteroidota</taxon>
        <taxon>Sphingobacteriia</taxon>
        <taxon>Sphingobacteriales</taxon>
        <taxon>Sphingobacteriaceae</taxon>
        <taxon>Pedobacter</taxon>
    </lineage>
</organism>
<dbReference type="Gene3D" id="2.60.120.10">
    <property type="entry name" value="Jelly Rolls"/>
    <property type="match status" value="1"/>
</dbReference>
<dbReference type="RefSeq" id="WP_330108293.1">
    <property type="nucleotide sequence ID" value="NZ_JAZDQT010000002.1"/>
</dbReference>
<feature type="domain" description="Cupin type-2" evidence="1">
    <location>
        <begin position="71"/>
        <end position="139"/>
    </location>
</feature>
<reference evidence="2 3" key="1">
    <citation type="submission" date="2024-01" db="EMBL/GenBank/DDBJ databases">
        <title>Pedobacter sp. nov., isolated from fresh soil.</title>
        <authorList>
            <person name="Le N.T.T."/>
        </authorList>
    </citation>
    <scope>NUCLEOTIDE SEQUENCE [LARGE SCALE GENOMIC DNA]</scope>
    <source>
        <strain evidence="2 3">KR3-3</strain>
    </source>
</reference>
<comment type="caution">
    <text evidence="2">The sequence shown here is derived from an EMBL/GenBank/DDBJ whole genome shotgun (WGS) entry which is preliminary data.</text>
</comment>
<dbReference type="InterPro" id="IPR053146">
    <property type="entry name" value="QDO-like"/>
</dbReference>
<dbReference type="PANTHER" id="PTHR36440:SF1">
    <property type="entry name" value="PUTATIVE (AFU_ORTHOLOGUE AFUA_8G07350)-RELATED"/>
    <property type="match status" value="1"/>
</dbReference>
<dbReference type="PANTHER" id="PTHR36440">
    <property type="entry name" value="PUTATIVE (AFU_ORTHOLOGUE AFUA_8G07350)-RELATED"/>
    <property type="match status" value="1"/>
</dbReference>
<dbReference type="InterPro" id="IPR014710">
    <property type="entry name" value="RmlC-like_jellyroll"/>
</dbReference>
<protein>
    <submittedName>
        <fullName evidence="2">Cupin domain-containing protein</fullName>
    </submittedName>
</protein>